<sequence>MASFLSDAKARIQHTNKLSLAPKDIRNLAEIISTEKNVLSASSRLSVDYRKAADALKEWGLNEGDDLADILPKLAILLGHLADAQSRFSDHDGTYRIHFKSIRMREEALAALKKSRETIQAKITALEKKDLQITKMSSENKDLPALTTRLQEARSELISLENSVAIEEARLSDFKRETVREGLGLRLGAMLELAEKMTIVAWWRRPRDA</sequence>
<dbReference type="GO" id="GO:0036286">
    <property type="term" value="C:eisosome filament"/>
    <property type="evidence" value="ECO:0007669"/>
    <property type="project" value="TreeGrafter"/>
</dbReference>
<dbReference type="OMA" id="TIVAWWR"/>
<name>A0A0C4EHT3_PUCT1</name>
<dbReference type="Proteomes" id="UP000005240">
    <property type="component" value="Unassembled WGS sequence"/>
</dbReference>
<dbReference type="GO" id="GO:0070941">
    <property type="term" value="P:eisosome assembly"/>
    <property type="evidence" value="ECO:0007669"/>
    <property type="project" value="TreeGrafter"/>
</dbReference>
<dbReference type="EMBL" id="ADAS02000008">
    <property type="protein sequence ID" value="OAV98244.1"/>
    <property type="molecule type" value="Genomic_DNA"/>
</dbReference>
<reference evidence="3 4" key="3">
    <citation type="journal article" date="2017" name="G3 (Bethesda)">
        <title>Comparative analysis highlights variable genome content of wheat rusts and divergence of the mating loci.</title>
        <authorList>
            <person name="Cuomo C.A."/>
            <person name="Bakkeren G."/>
            <person name="Khalil H.B."/>
            <person name="Panwar V."/>
            <person name="Joly D."/>
            <person name="Linning R."/>
            <person name="Sakthikumar S."/>
            <person name="Song X."/>
            <person name="Adiconis X."/>
            <person name="Fan L."/>
            <person name="Goldberg J.M."/>
            <person name="Levin J.Z."/>
            <person name="Young S."/>
            <person name="Zeng Q."/>
            <person name="Anikster Y."/>
            <person name="Bruce M."/>
            <person name="Wang M."/>
            <person name="Yin C."/>
            <person name="McCallum B."/>
            <person name="Szabo L.J."/>
            <person name="Hulbert S."/>
            <person name="Chen X."/>
            <person name="Fellers J.P."/>
        </authorList>
    </citation>
    <scope>NUCLEOTIDE SEQUENCE</scope>
    <source>
        <strain evidence="3">isolate 1-1 / race 1 (BBBD)</strain>
        <strain evidence="4">Isolate 1-1 / race 1 (BBBD)</strain>
    </source>
</reference>
<evidence type="ECO:0000313" key="2">
    <source>
        <dbReference type="EMBL" id="OAV98244.1"/>
    </source>
</evidence>
<keyword evidence="1" id="KW-0175">Coiled coil</keyword>
<reference evidence="3" key="4">
    <citation type="submission" date="2025-05" db="UniProtKB">
        <authorList>
            <consortium name="EnsemblFungi"/>
        </authorList>
    </citation>
    <scope>IDENTIFICATION</scope>
    <source>
        <strain evidence="3">isolate 1-1 / race 1 (BBBD)</strain>
    </source>
</reference>
<evidence type="ECO:0000313" key="4">
    <source>
        <dbReference type="Proteomes" id="UP000005240"/>
    </source>
</evidence>
<dbReference type="GO" id="GO:0008289">
    <property type="term" value="F:lipid binding"/>
    <property type="evidence" value="ECO:0007669"/>
    <property type="project" value="TreeGrafter"/>
</dbReference>
<protein>
    <submittedName>
        <fullName evidence="2 3">Uncharacterized protein</fullName>
    </submittedName>
</protein>
<dbReference type="PANTHER" id="PTHR31962">
    <property type="entry name" value="SPHINGOLIPID LONG CHAIN BASE-RESPONSIVE PROTEIN PIL1"/>
    <property type="match status" value="1"/>
</dbReference>
<dbReference type="AlphaFoldDB" id="A0A0C4EHT3"/>
<dbReference type="GO" id="GO:0005886">
    <property type="term" value="C:plasma membrane"/>
    <property type="evidence" value="ECO:0007669"/>
    <property type="project" value="TreeGrafter"/>
</dbReference>
<accession>A0A0C4EHT3</accession>
<evidence type="ECO:0000256" key="1">
    <source>
        <dbReference type="SAM" id="Coils"/>
    </source>
</evidence>
<evidence type="ECO:0000313" key="3">
    <source>
        <dbReference type="EnsemblFungi" id="PTTG_00299-t43_1-p1"/>
    </source>
</evidence>
<dbReference type="OrthoDB" id="5599269at2759"/>
<dbReference type="STRING" id="630390.A0A0C4EHT3"/>
<gene>
    <name evidence="2" type="ORF">PTTG_00299</name>
</gene>
<dbReference type="InterPro" id="IPR028245">
    <property type="entry name" value="PIL1/LSP1"/>
</dbReference>
<proteinExistence type="predicted"/>
<organism evidence="2">
    <name type="scientific">Puccinia triticina (isolate 1-1 / race 1 (BBBD))</name>
    <name type="common">Brown leaf rust fungus</name>
    <dbReference type="NCBI Taxonomy" id="630390"/>
    <lineage>
        <taxon>Eukaryota</taxon>
        <taxon>Fungi</taxon>
        <taxon>Dikarya</taxon>
        <taxon>Basidiomycota</taxon>
        <taxon>Pucciniomycotina</taxon>
        <taxon>Pucciniomycetes</taxon>
        <taxon>Pucciniales</taxon>
        <taxon>Pucciniaceae</taxon>
        <taxon>Puccinia</taxon>
    </lineage>
</organism>
<reference evidence="2" key="1">
    <citation type="submission" date="2009-11" db="EMBL/GenBank/DDBJ databases">
        <authorList>
            <consortium name="The Broad Institute Genome Sequencing Platform"/>
            <person name="Ward D."/>
            <person name="Feldgarden M."/>
            <person name="Earl A."/>
            <person name="Young S.K."/>
            <person name="Zeng Q."/>
            <person name="Koehrsen M."/>
            <person name="Alvarado L."/>
            <person name="Berlin A."/>
            <person name="Bochicchio J."/>
            <person name="Borenstein D."/>
            <person name="Chapman S.B."/>
            <person name="Chen Z."/>
            <person name="Engels R."/>
            <person name="Freedman E."/>
            <person name="Gellesch M."/>
            <person name="Goldberg J."/>
            <person name="Griggs A."/>
            <person name="Gujja S."/>
            <person name="Heilman E."/>
            <person name="Heiman D."/>
            <person name="Hepburn T."/>
            <person name="Howarth C."/>
            <person name="Jen D."/>
            <person name="Larson L."/>
            <person name="Lewis B."/>
            <person name="Mehta T."/>
            <person name="Park D."/>
            <person name="Pearson M."/>
            <person name="Roberts A."/>
            <person name="Saif S."/>
            <person name="Shea T."/>
            <person name="Shenoy N."/>
            <person name="Sisk P."/>
            <person name="Stolte C."/>
            <person name="Sykes S."/>
            <person name="Thomson T."/>
            <person name="Walk T."/>
            <person name="White J."/>
            <person name="Yandava C."/>
            <person name="Izard J."/>
            <person name="Baranova O.V."/>
            <person name="Blanton J.M."/>
            <person name="Tanner A.C."/>
            <person name="Dewhirst F.E."/>
            <person name="Haas B."/>
            <person name="Nusbaum C."/>
            <person name="Birren B."/>
        </authorList>
    </citation>
    <scope>NUCLEOTIDE SEQUENCE [LARGE SCALE GENOMIC DNA]</scope>
    <source>
        <strain evidence="2">1-1 BBBD Race 1</strain>
    </source>
</reference>
<feature type="coiled-coil region" evidence="1">
    <location>
        <begin position="109"/>
        <end position="177"/>
    </location>
</feature>
<dbReference type="VEuPathDB" id="FungiDB:PTTG_00299"/>
<reference evidence="2" key="2">
    <citation type="submission" date="2016-05" db="EMBL/GenBank/DDBJ databases">
        <title>Comparative analysis highlights variable genome content of wheat rusts and divergence of the mating loci.</title>
        <authorList>
            <person name="Cuomo C.A."/>
            <person name="Bakkeren G."/>
            <person name="Szabo L."/>
            <person name="Khalil H."/>
            <person name="Joly D."/>
            <person name="Goldberg J."/>
            <person name="Young S."/>
            <person name="Zeng Q."/>
            <person name="Fellers J."/>
        </authorList>
    </citation>
    <scope>NUCLEOTIDE SEQUENCE [LARGE SCALE GENOMIC DNA]</scope>
    <source>
        <strain evidence="2">1-1 BBBD Race 1</strain>
    </source>
</reference>
<dbReference type="Gene3D" id="1.20.1270.60">
    <property type="entry name" value="Arfaptin homology (AH) domain/BAR domain"/>
    <property type="match status" value="1"/>
</dbReference>
<dbReference type="EnsemblFungi" id="PTTG_00299-t43_1">
    <property type="protein sequence ID" value="PTTG_00299-t43_1-p1"/>
    <property type="gene ID" value="PTTG_00299"/>
</dbReference>
<dbReference type="GO" id="GO:0006897">
    <property type="term" value="P:endocytosis"/>
    <property type="evidence" value="ECO:0007669"/>
    <property type="project" value="TreeGrafter"/>
</dbReference>
<dbReference type="Pfam" id="PF13805">
    <property type="entry name" value="Pil1"/>
    <property type="match status" value="1"/>
</dbReference>
<dbReference type="PANTHER" id="PTHR31962:SF6">
    <property type="entry name" value="EISOSOME COMPONENT PIL1-DOMAIN-CONTAINING PROTEIN"/>
    <property type="match status" value="1"/>
</dbReference>
<keyword evidence="4" id="KW-1185">Reference proteome</keyword>
<dbReference type="InterPro" id="IPR027267">
    <property type="entry name" value="AH/BAR_dom_sf"/>
</dbReference>